<dbReference type="EMBL" id="JAIWYE010000037">
    <property type="protein sequence ID" value="MCA4706124.1"/>
    <property type="molecule type" value="Genomic_DNA"/>
</dbReference>
<evidence type="ECO:0000313" key="1">
    <source>
        <dbReference type="EMBL" id="MCA4706124.1"/>
    </source>
</evidence>
<proteinExistence type="predicted"/>
<reference evidence="1" key="1">
    <citation type="submission" date="2023-08" db="EMBL/GenBank/DDBJ databases">
        <title>Mucin Metabolism Genes Underlie the Key Renovations of Bacteroides xylanisolvens Genomes in Captive Great Apes.</title>
        <authorList>
            <person name="Nishida A.H."/>
        </authorList>
    </citation>
    <scope>NUCLEOTIDE SEQUENCE</scope>
    <source>
        <strain evidence="1">P13.H9</strain>
    </source>
</reference>
<gene>
    <name evidence="1" type="ORF">LD004_21190</name>
</gene>
<evidence type="ECO:0000313" key="2">
    <source>
        <dbReference type="Proteomes" id="UP001198461"/>
    </source>
</evidence>
<accession>A0AAW4T419</accession>
<protein>
    <submittedName>
        <fullName evidence="1">PD-(D/E)XK nuclease family protein</fullName>
    </submittedName>
</protein>
<organism evidence="1 2">
    <name type="scientific">Bacteroides xylanisolvens</name>
    <dbReference type="NCBI Taxonomy" id="371601"/>
    <lineage>
        <taxon>Bacteria</taxon>
        <taxon>Pseudomonadati</taxon>
        <taxon>Bacteroidota</taxon>
        <taxon>Bacteroidia</taxon>
        <taxon>Bacteroidales</taxon>
        <taxon>Bacteroidaceae</taxon>
        <taxon>Bacteroides</taxon>
    </lineage>
</organism>
<name>A0AAW4T419_9BACE</name>
<dbReference type="Pfam" id="PF14281">
    <property type="entry name" value="PDDEXK_4"/>
    <property type="match status" value="1"/>
</dbReference>
<dbReference type="Proteomes" id="UP001198461">
    <property type="component" value="Unassembled WGS sequence"/>
</dbReference>
<dbReference type="AlphaFoldDB" id="A0AAW4T419"/>
<comment type="caution">
    <text evidence="1">The sequence shown here is derived from an EMBL/GenBank/DDBJ whole genome shotgun (WGS) entry which is preliminary data.</text>
</comment>
<sequence>MSVLLDPKAPHKMGSTFLSLFLRKLESNMQVDDNEVLISPNFHNPSEFKDIDIFIRKGNDSAVIIENKIDASDSNHEGEGQLEKYYREAIEEGYSKDNIDIYYLTLDQHEPSEESVSTSGKYPELAEKVQCISYGSEIIEWLNECAKESYAKPILRESINQYINLLQKMTNNESSVSERIELMNIVGKNTDNLESAMFLIKNFKHIQWHTIFDFWKELSDALGLAGYKLTKSIDKEMIDNAVHGGPRKRQINFNLMFTSKSGIPLGINCDYADYICYGVSDTSGKYTKDIKRKVKALAAMEEPDGSNESWLYWNYFEPESGGDLEFCFSNFEGTPTYKLISPQSRKEYIERMVSIVNEFVHKLEAL</sequence>
<dbReference type="InterPro" id="IPR029470">
    <property type="entry name" value="PDDEXK_4"/>
</dbReference>